<dbReference type="GO" id="GO:0004141">
    <property type="term" value="F:dethiobiotin synthase activity"/>
    <property type="evidence" value="ECO:0007669"/>
    <property type="project" value="UniProtKB-UniRule"/>
</dbReference>
<comment type="catalytic activity">
    <reaction evidence="9">
        <text>(7R,8S)-7,8-diammoniononanoate + CO2 + ATP = (4R,5S)-dethiobiotin + ADP + phosphate + 3 H(+)</text>
        <dbReference type="Rhea" id="RHEA:15805"/>
        <dbReference type="ChEBI" id="CHEBI:15378"/>
        <dbReference type="ChEBI" id="CHEBI:16526"/>
        <dbReference type="ChEBI" id="CHEBI:30616"/>
        <dbReference type="ChEBI" id="CHEBI:43474"/>
        <dbReference type="ChEBI" id="CHEBI:149469"/>
        <dbReference type="ChEBI" id="CHEBI:149473"/>
        <dbReference type="ChEBI" id="CHEBI:456216"/>
        <dbReference type="EC" id="6.3.3.3"/>
    </reaction>
</comment>
<evidence type="ECO:0000256" key="2">
    <source>
        <dbReference type="ARBA" id="ARBA00022598"/>
    </source>
</evidence>
<comment type="pathway">
    <text evidence="9">Cofactor biosynthesis; biotin biosynthesis; biotin from 7,8-diaminononanoate: step 1/2.</text>
</comment>
<accession>A0A3D3R2S9</accession>
<feature type="active site" evidence="9">
    <location>
        <position position="53"/>
    </location>
</feature>
<dbReference type="InterPro" id="IPR004472">
    <property type="entry name" value="DTB_synth_BioD"/>
</dbReference>
<evidence type="ECO:0000256" key="3">
    <source>
        <dbReference type="ARBA" id="ARBA00022723"/>
    </source>
</evidence>
<dbReference type="GO" id="GO:0000287">
    <property type="term" value="F:magnesium ion binding"/>
    <property type="evidence" value="ECO:0007669"/>
    <property type="project" value="UniProtKB-UniRule"/>
</dbReference>
<dbReference type="CDD" id="cd03109">
    <property type="entry name" value="DTBS"/>
    <property type="match status" value="1"/>
</dbReference>
<dbReference type="Pfam" id="PF13500">
    <property type="entry name" value="AAA_26"/>
    <property type="match status" value="1"/>
</dbReference>
<keyword evidence="1 9" id="KW-0963">Cytoplasm</keyword>
<evidence type="ECO:0000256" key="4">
    <source>
        <dbReference type="ARBA" id="ARBA00022741"/>
    </source>
</evidence>
<evidence type="ECO:0000256" key="9">
    <source>
        <dbReference type="HAMAP-Rule" id="MF_00336"/>
    </source>
</evidence>
<comment type="caution">
    <text evidence="9">Lacks conserved residue(s) required for the propagation of feature annotation.</text>
</comment>
<protein>
    <recommendedName>
        <fullName evidence="9">ATP-dependent dethiobiotin synthetase BioD</fullName>
        <ecNumber evidence="9">6.3.3.3</ecNumber>
    </recommendedName>
    <alternativeName>
        <fullName evidence="9">DTB synthetase</fullName>
        <shortName evidence="9">DTBS</shortName>
    </alternativeName>
    <alternativeName>
        <fullName evidence="9">Dethiobiotin synthase</fullName>
    </alternativeName>
</protein>
<keyword evidence="4 9" id="KW-0547">Nucleotide-binding</keyword>
<dbReference type="HAMAP" id="MF_00336">
    <property type="entry name" value="BioD"/>
    <property type="match status" value="1"/>
</dbReference>
<evidence type="ECO:0000256" key="6">
    <source>
        <dbReference type="ARBA" id="ARBA00022840"/>
    </source>
</evidence>
<dbReference type="EC" id="6.3.3.3" evidence="9"/>
<evidence type="ECO:0000256" key="1">
    <source>
        <dbReference type="ARBA" id="ARBA00022490"/>
    </source>
</evidence>
<dbReference type="GO" id="GO:0005829">
    <property type="term" value="C:cytosol"/>
    <property type="evidence" value="ECO:0007669"/>
    <property type="project" value="TreeGrafter"/>
</dbReference>
<feature type="binding site" evidence="9">
    <location>
        <position position="72"/>
    </location>
    <ligand>
        <name>ATP</name>
        <dbReference type="ChEBI" id="CHEBI:30616"/>
    </ligand>
</feature>
<gene>
    <name evidence="9 10" type="primary">bioD</name>
    <name evidence="10" type="ORF">DIT97_08370</name>
</gene>
<feature type="binding site" evidence="9">
    <location>
        <position position="57"/>
    </location>
    <ligand>
        <name>substrate</name>
    </ligand>
</feature>
<comment type="catalytic activity">
    <reaction evidence="8">
        <text>(7R,8S)-8-amino-7-(carboxyamino)nonanoate + ATP = (4R,5S)-dethiobiotin + ADP + phosphate + H(+)</text>
        <dbReference type="Rhea" id="RHEA:63684"/>
        <dbReference type="ChEBI" id="CHEBI:15378"/>
        <dbReference type="ChEBI" id="CHEBI:30616"/>
        <dbReference type="ChEBI" id="CHEBI:43474"/>
        <dbReference type="ChEBI" id="CHEBI:149470"/>
        <dbReference type="ChEBI" id="CHEBI:149473"/>
        <dbReference type="ChEBI" id="CHEBI:456216"/>
    </reaction>
</comment>
<evidence type="ECO:0000313" key="10">
    <source>
        <dbReference type="EMBL" id="HCO23059.1"/>
    </source>
</evidence>
<dbReference type="GO" id="GO:0009102">
    <property type="term" value="P:biotin biosynthetic process"/>
    <property type="evidence" value="ECO:0007669"/>
    <property type="project" value="UniProtKB-UniRule"/>
</dbReference>
<feature type="binding site" evidence="9">
    <location>
        <position position="72"/>
    </location>
    <ligand>
        <name>Mg(2+)</name>
        <dbReference type="ChEBI" id="CHEBI:18420"/>
    </ligand>
</feature>
<keyword evidence="2 9" id="KW-0436">Ligase</keyword>
<dbReference type="EMBL" id="DQAY01000051">
    <property type="protein sequence ID" value="HCO23059.1"/>
    <property type="molecule type" value="Genomic_DNA"/>
</dbReference>
<keyword evidence="3 9" id="KW-0479">Metal-binding</keyword>
<feature type="binding site" evidence="9">
    <location>
        <begin position="193"/>
        <end position="194"/>
    </location>
    <ligand>
        <name>ATP</name>
        <dbReference type="ChEBI" id="CHEBI:30616"/>
    </ligand>
</feature>
<proteinExistence type="inferred from homology"/>
<keyword evidence="6 9" id="KW-0067">ATP-binding</keyword>
<reference evidence="10 11" key="1">
    <citation type="journal article" date="2018" name="Nat. Biotechnol.">
        <title>A standardized bacterial taxonomy based on genome phylogeny substantially revises the tree of life.</title>
        <authorList>
            <person name="Parks D.H."/>
            <person name="Chuvochina M."/>
            <person name="Waite D.W."/>
            <person name="Rinke C."/>
            <person name="Skarshewski A."/>
            <person name="Chaumeil P.A."/>
            <person name="Hugenholtz P."/>
        </authorList>
    </citation>
    <scope>NUCLEOTIDE SEQUENCE [LARGE SCALE GENOMIC DNA]</scope>
    <source>
        <strain evidence="10">UBA9375</strain>
    </source>
</reference>
<dbReference type="PIRSF" id="PIRSF006755">
    <property type="entry name" value="DTB_synth"/>
    <property type="match status" value="1"/>
</dbReference>
<evidence type="ECO:0000256" key="7">
    <source>
        <dbReference type="ARBA" id="ARBA00022842"/>
    </source>
</evidence>
<evidence type="ECO:0000313" key="11">
    <source>
        <dbReference type="Proteomes" id="UP000263642"/>
    </source>
</evidence>
<feature type="binding site" evidence="9">
    <location>
        <position position="32"/>
    </location>
    <ligand>
        <name>Mg(2+)</name>
        <dbReference type="ChEBI" id="CHEBI:18420"/>
    </ligand>
</feature>
<sequence length="250" mass="27475">MPERLEEWNVDVFSLKIPGLMVVGTDTDVGKTYITAAIARQLVAEGVQTGVYKPACSGSVRDEETGNSYWPDVEQLSQAIQTSVPVERICPQRFHAPLAPPVAAADEGQQINEGLLLEGAQWWQDQAEFLLVEGVGGVLCPLSKHMLIVDFAAQLKLPLLIVARAGLGTINHSLLTIEVLQKRGLSIAGLILNDVDPTLSDVSRQSNAAQIQQWTSVPVLSFVPFEWRSNLLHYQSQARIDWIQLAQDSR</sequence>
<comment type="similarity">
    <text evidence="9">Belongs to the dethiobiotin synthetase family.</text>
</comment>
<dbReference type="Proteomes" id="UP000263642">
    <property type="component" value="Unassembled WGS sequence"/>
</dbReference>
<dbReference type="Gene3D" id="3.40.50.300">
    <property type="entry name" value="P-loop containing nucleotide triphosphate hydrolases"/>
    <property type="match status" value="1"/>
</dbReference>
<dbReference type="AlphaFoldDB" id="A0A3D3R2S9"/>
<dbReference type="SUPFAM" id="SSF52540">
    <property type="entry name" value="P-loop containing nucleoside triphosphate hydrolases"/>
    <property type="match status" value="1"/>
</dbReference>
<dbReference type="InterPro" id="IPR027417">
    <property type="entry name" value="P-loop_NTPase"/>
</dbReference>
<comment type="caution">
    <text evidence="10">The sequence shown here is derived from an EMBL/GenBank/DDBJ whole genome shotgun (WGS) entry which is preliminary data.</text>
</comment>
<comment type="subunit">
    <text evidence="9">Homodimer.</text>
</comment>
<name>A0A3D3R2S9_9PLAN</name>
<feature type="binding site" evidence="9">
    <location>
        <begin position="28"/>
        <end position="33"/>
    </location>
    <ligand>
        <name>ATP</name>
        <dbReference type="ChEBI" id="CHEBI:30616"/>
    </ligand>
</feature>
<feature type="binding site" evidence="9">
    <location>
        <position position="133"/>
    </location>
    <ligand>
        <name>Mg(2+)</name>
        <dbReference type="ChEBI" id="CHEBI:18420"/>
    </ligand>
</feature>
<comment type="cofactor">
    <cofactor evidence="9">
        <name>Mg(2+)</name>
        <dbReference type="ChEBI" id="CHEBI:18420"/>
    </cofactor>
</comment>
<dbReference type="UniPathway" id="UPA00078">
    <property type="reaction ID" value="UER00161"/>
</dbReference>
<keyword evidence="7 9" id="KW-0460">Magnesium</keyword>
<dbReference type="PANTHER" id="PTHR43210:SF2">
    <property type="entry name" value="ATP-DEPENDENT DETHIOBIOTIN SYNTHETASE BIOD 2"/>
    <property type="match status" value="1"/>
</dbReference>
<evidence type="ECO:0000256" key="8">
    <source>
        <dbReference type="ARBA" id="ARBA00047386"/>
    </source>
</evidence>
<feature type="binding site" evidence="9">
    <location>
        <begin position="133"/>
        <end position="136"/>
    </location>
    <ligand>
        <name>ATP</name>
        <dbReference type="ChEBI" id="CHEBI:30616"/>
    </ligand>
</feature>
<keyword evidence="5 9" id="KW-0093">Biotin biosynthesis</keyword>
<evidence type="ECO:0000256" key="5">
    <source>
        <dbReference type="ARBA" id="ARBA00022756"/>
    </source>
</evidence>
<dbReference type="NCBIfam" id="TIGR00347">
    <property type="entry name" value="bioD"/>
    <property type="match status" value="1"/>
</dbReference>
<organism evidence="10 11">
    <name type="scientific">Gimesia maris</name>
    <dbReference type="NCBI Taxonomy" id="122"/>
    <lineage>
        <taxon>Bacteria</taxon>
        <taxon>Pseudomonadati</taxon>
        <taxon>Planctomycetota</taxon>
        <taxon>Planctomycetia</taxon>
        <taxon>Planctomycetales</taxon>
        <taxon>Planctomycetaceae</taxon>
        <taxon>Gimesia</taxon>
    </lineage>
</organism>
<dbReference type="PANTHER" id="PTHR43210">
    <property type="entry name" value="DETHIOBIOTIN SYNTHETASE"/>
    <property type="match status" value="1"/>
</dbReference>
<comment type="subcellular location">
    <subcellularLocation>
        <location evidence="9">Cytoplasm</location>
    </subcellularLocation>
</comment>
<dbReference type="GO" id="GO:0005524">
    <property type="term" value="F:ATP binding"/>
    <property type="evidence" value="ECO:0007669"/>
    <property type="project" value="UniProtKB-UniRule"/>
</dbReference>
<comment type="function">
    <text evidence="9">Catalyzes a mechanistically unusual reaction, the ATP-dependent insertion of CO2 between the N7 and N8 nitrogen atoms of 7,8-diaminopelargonic acid (DAPA, also called 7,8-diammoniononanoate) to form a ureido ring.</text>
</comment>